<protein>
    <submittedName>
        <fullName evidence="2">Uncharacterized protein</fullName>
    </submittedName>
</protein>
<dbReference type="Proteomes" id="UP000712281">
    <property type="component" value="Unassembled WGS sequence"/>
</dbReference>
<dbReference type="EMBL" id="QGKW02002005">
    <property type="protein sequence ID" value="KAF2542573.1"/>
    <property type="molecule type" value="Genomic_DNA"/>
</dbReference>
<evidence type="ECO:0000256" key="1">
    <source>
        <dbReference type="SAM" id="MobiDB-lite"/>
    </source>
</evidence>
<organism evidence="2 3">
    <name type="scientific">Brassica cretica</name>
    <name type="common">Mustard</name>
    <dbReference type="NCBI Taxonomy" id="69181"/>
    <lineage>
        <taxon>Eukaryota</taxon>
        <taxon>Viridiplantae</taxon>
        <taxon>Streptophyta</taxon>
        <taxon>Embryophyta</taxon>
        <taxon>Tracheophyta</taxon>
        <taxon>Spermatophyta</taxon>
        <taxon>Magnoliopsida</taxon>
        <taxon>eudicotyledons</taxon>
        <taxon>Gunneridae</taxon>
        <taxon>Pentapetalae</taxon>
        <taxon>rosids</taxon>
        <taxon>malvids</taxon>
        <taxon>Brassicales</taxon>
        <taxon>Brassicaceae</taxon>
        <taxon>Brassiceae</taxon>
        <taxon>Brassica</taxon>
    </lineage>
</organism>
<accession>A0A8S9G9H3</accession>
<reference evidence="2" key="1">
    <citation type="submission" date="2019-12" db="EMBL/GenBank/DDBJ databases">
        <title>Genome sequencing and annotation of Brassica cretica.</title>
        <authorList>
            <person name="Studholme D.J."/>
            <person name="Sarris P.F."/>
        </authorList>
    </citation>
    <scope>NUCLEOTIDE SEQUENCE</scope>
    <source>
        <strain evidence="2">PFS-001/15</strain>
        <tissue evidence="2">Leaf</tissue>
    </source>
</reference>
<sequence>METVMEDLQEVTRQYLSCADPIEAAARRQRVMYGDANGLMEETTARIISAASNQRGAIMIRGGDANNLNTPPPVHETSIQDLLFLDPSVLISLAGGDDKEKHIGLDPYYNDVTQPKPLTPPNRKKEKALILKSIVVSPISNLEETTGAHQEKQPQAEEEET</sequence>
<proteinExistence type="predicted"/>
<evidence type="ECO:0000313" key="3">
    <source>
        <dbReference type="Proteomes" id="UP000712281"/>
    </source>
</evidence>
<feature type="region of interest" description="Disordered" evidence="1">
    <location>
        <begin position="141"/>
        <end position="161"/>
    </location>
</feature>
<gene>
    <name evidence="2" type="ORF">F2Q68_00032745</name>
</gene>
<dbReference type="AlphaFoldDB" id="A0A8S9G9H3"/>
<name>A0A8S9G9H3_BRACR</name>
<comment type="caution">
    <text evidence="2">The sequence shown here is derived from an EMBL/GenBank/DDBJ whole genome shotgun (WGS) entry which is preliminary data.</text>
</comment>
<evidence type="ECO:0000313" key="2">
    <source>
        <dbReference type="EMBL" id="KAF2542573.1"/>
    </source>
</evidence>